<dbReference type="Proteomes" id="UP000061809">
    <property type="component" value="Chromosome"/>
</dbReference>
<feature type="active site" evidence="7">
    <location>
        <position position="313"/>
    </location>
</feature>
<feature type="chain" id="PRO_5006047741" evidence="8">
    <location>
        <begin position="22"/>
        <end position="723"/>
    </location>
</feature>
<evidence type="ECO:0000256" key="2">
    <source>
        <dbReference type="ARBA" id="ARBA00006699"/>
    </source>
</evidence>
<dbReference type="PANTHER" id="PTHR38481:SF1">
    <property type="entry name" value="HYALURONATE LYASE"/>
    <property type="match status" value="1"/>
</dbReference>
<dbReference type="InterPro" id="IPR003159">
    <property type="entry name" value="Lyase_8_central_dom"/>
</dbReference>
<dbReference type="Gene3D" id="2.70.98.10">
    <property type="match status" value="1"/>
</dbReference>
<dbReference type="GO" id="GO:0005576">
    <property type="term" value="C:extracellular region"/>
    <property type="evidence" value="ECO:0007669"/>
    <property type="project" value="InterPro"/>
</dbReference>
<dbReference type="PATRIC" id="fig|246787.4.peg.1223"/>
<dbReference type="InterPro" id="IPR011013">
    <property type="entry name" value="Gal_mutarotase_sf_dom"/>
</dbReference>
<dbReference type="EC" id="4.2.2.5" evidence="12"/>
<dbReference type="Gene3D" id="2.60.220.10">
    <property type="entry name" value="Polysaccharide lyase family 8-like, C-terminal"/>
    <property type="match status" value="1"/>
</dbReference>
<keyword evidence="5" id="KW-0106">Calcium</keyword>
<evidence type="ECO:0000259" key="10">
    <source>
        <dbReference type="Pfam" id="PF02884"/>
    </source>
</evidence>
<evidence type="ECO:0000256" key="6">
    <source>
        <dbReference type="ARBA" id="ARBA00023239"/>
    </source>
</evidence>
<dbReference type="InterPro" id="IPR012970">
    <property type="entry name" value="Lyase_8_alpha_N"/>
</dbReference>
<evidence type="ECO:0000313" key="12">
    <source>
        <dbReference type="EMBL" id="ALJ58447.1"/>
    </source>
</evidence>
<dbReference type="EMBL" id="CP012801">
    <property type="protein sequence ID" value="ALJ58447.1"/>
    <property type="molecule type" value="Genomic_DNA"/>
</dbReference>
<dbReference type="KEGG" id="bcel:BcellWH2_01185"/>
<name>A0A0P0GK59_9BACE</name>
<dbReference type="SUPFAM" id="SSF49863">
    <property type="entry name" value="Hyaluronate lyase-like, C-terminal domain"/>
    <property type="match status" value="1"/>
</dbReference>
<evidence type="ECO:0000259" key="9">
    <source>
        <dbReference type="Pfam" id="PF02278"/>
    </source>
</evidence>
<comment type="cofactor">
    <cofactor evidence="1">
        <name>Ca(2+)</name>
        <dbReference type="ChEBI" id="CHEBI:29108"/>
    </cofactor>
</comment>
<dbReference type="InterPro" id="IPR038970">
    <property type="entry name" value="Lyase_8"/>
</dbReference>
<keyword evidence="6 12" id="KW-0456">Lyase</keyword>
<feature type="signal peptide" evidence="8">
    <location>
        <begin position="1"/>
        <end position="21"/>
    </location>
</feature>
<feature type="domain" description="Polysaccharide lyase family 8 central" evidence="9">
    <location>
        <begin position="365"/>
        <end position="613"/>
    </location>
</feature>
<feature type="active site" evidence="7">
    <location>
        <position position="259"/>
    </location>
</feature>
<evidence type="ECO:0000256" key="7">
    <source>
        <dbReference type="PIRSR" id="PIRSR638970-1"/>
    </source>
</evidence>
<dbReference type="InterPro" id="IPR014718">
    <property type="entry name" value="GH-type_carb-bd"/>
</dbReference>
<dbReference type="SUPFAM" id="SSF48230">
    <property type="entry name" value="Chondroitin AC/alginate lyase"/>
    <property type="match status" value="1"/>
</dbReference>
<keyword evidence="4 8" id="KW-0732">Signal</keyword>
<evidence type="ECO:0000259" key="11">
    <source>
        <dbReference type="Pfam" id="PF08124"/>
    </source>
</evidence>
<gene>
    <name evidence="12" type="primary">cslA_2</name>
    <name evidence="12" type="ORF">BcellWH2_01185</name>
</gene>
<evidence type="ECO:0000256" key="4">
    <source>
        <dbReference type="ARBA" id="ARBA00022729"/>
    </source>
</evidence>
<reference evidence="12 13" key="1">
    <citation type="journal article" date="2015" name="Science">
        <title>Genetic determinants of in vivo fitness and diet responsiveness in multiple human gut Bacteroides.</title>
        <authorList>
            <person name="Wu M."/>
            <person name="McNulty N.P."/>
            <person name="Rodionov D.A."/>
            <person name="Khoroshkin M.S."/>
            <person name="Griffin N.W."/>
            <person name="Cheng J."/>
            <person name="Latreille P."/>
            <person name="Kerstetter R.A."/>
            <person name="Terrapon N."/>
            <person name="Henrissat B."/>
            <person name="Osterman A.L."/>
            <person name="Gordon J.I."/>
        </authorList>
    </citation>
    <scope>NUCLEOTIDE SEQUENCE [LARGE SCALE GENOMIC DNA]</scope>
    <source>
        <strain evidence="12 13">WH2</strain>
    </source>
</reference>
<dbReference type="AlphaFoldDB" id="A0A0P0GK59"/>
<dbReference type="SUPFAM" id="SSF74650">
    <property type="entry name" value="Galactose mutarotase-like"/>
    <property type="match status" value="1"/>
</dbReference>
<dbReference type="GO" id="GO:0005975">
    <property type="term" value="P:carbohydrate metabolic process"/>
    <property type="evidence" value="ECO:0007669"/>
    <property type="project" value="InterPro"/>
</dbReference>
<feature type="domain" description="Polysaccharide lyase 8 N-terminal alpha-helical" evidence="11">
    <location>
        <begin position="88"/>
        <end position="315"/>
    </location>
</feature>
<comment type="subunit">
    <text evidence="3">Monomer.</text>
</comment>
<feature type="active site" evidence="7">
    <location>
        <position position="250"/>
    </location>
</feature>
<evidence type="ECO:0000256" key="3">
    <source>
        <dbReference type="ARBA" id="ARBA00011245"/>
    </source>
</evidence>
<accession>A0A0P0GK59</accession>
<evidence type="ECO:0000256" key="1">
    <source>
        <dbReference type="ARBA" id="ARBA00001913"/>
    </source>
</evidence>
<protein>
    <submittedName>
        <fullName evidence="12">Chondroitinase-AC</fullName>
        <ecNumber evidence="12">4.2.2.5</ecNumber>
    </submittedName>
</protein>
<dbReference type="PANTHER" id="PTHR38481">
    <property type="entry name" value="HYALURONATE LYASE"/>
    <property type="match status" value="1"/>
</dbReference>
<organism evidence="12 13">
    <name type="scientific">Bacteroides cellulosilyticus</name>
    <dbReference type="NCBI Taxonomy" id="246787"/>
    <lineage>
        <taxon>Bacteria</taxon>
        <taxon>Pseudomonadati</taxon>
        <taxon>Bacteroidota</taxon>
        <taxon>Bacteroidia</taxon>
        <taxon>Bacteroidales</taxon>
        <taxon>Bacteroidaceae</taxon>
        <taxon>Bacteroides</taxon>
    </lineage>
</organism>
<dbReference type="GO" id="GO:0030341">
    <property type="term" value="F:chondroitin AC lyase activity"/>
    <property type="evidence" value="ECO:0007669"/>
    <property type="project" value="UniProtKB-EC"/>
</dbReference>
<dbReference type="Pfam" id="PF02278">
    <property type="entry name" value="Lyase_8"/>
    <property type="match status" value="1"/>
</dbReference>
<dbReference type="Pfam" id="PF02884">
    <property type="entry name" value="Lyase_8_C"/>
    <property type="match status" value="1"/>
</dbReference>
<evidence type="ECO:0000256" key="5">
    <source>
        <dbReference type="ARBA" id="ARBA00022837"/>
    </source>
</evidence>
<sequence length="723" mass="81519">MRLLRNLIIISVLLVSVTVQASDVDELVRIKQNYARMLVPSGKDPFGLLSILSSIQPETEISDQVVVELHQRYPFDLKKVETYLSSFTEAGTWPDINYDDKKRSGWEPKIHAERILELVKLYNSDQTSYYRSSEVEAVIHKALNYWFTAKPVCLNWWYNQIGIPKTLGTVFILFEKQLTPVEKQNAITVMENAKFGMTGQNKVWLAGNVMMRALLQNDYELVKMARDTIASEIVTGGAEGIKDDWCFHQHGAQQQFGNYGLSFVSGMSFFSGLFSGTSLAFDDKQLSILSTLIDKGYRWVTWKGMMDVNALGRQLFHHAPVHKALSLAFAASELGGGESDECVAVATALLRDNYPAPAVNVLTGHKHFWQSDYTIHRRPSWMASIKMASDRIIGTEMMNGDNMKGYYMADGATYIYKDGKEYLDIFPLWDWRKLPGVTAFEDNAPMPLIKSYQPRNKGTFVGAVSDEKQGMTVMELDRAGVKAHKAWVCTDDFILCLGAGIQADSNLVVTTSIEQCHKNGELLSWENARWNVVNTRQSVKGKEQRYFHNNTGYIVWGNTHEVVAETAERTGSWYDVMQMYHPEETHGEVTAIYLTHGVAPKQGTYQYLILPGMDKENVAAFNLSDIQILRNDATAQAVYSEGNTTCWVAAYQPVQLTISTDLILNIQTPGIYMIRKNESGRYVINYADPTQQRNVAELELNHKKVRLSLPEGKEKGKTTSIVG</sequence>
<dbReference type="InterPro" id="IPR004103">
    <property type="entry name" value="Lyase_8_C"/>
</dbReference>
<dbReference type="Gene3D" id="1.50.10.100">
    <property type="entry name" value="Chondroitin AC/alginate lyase"/>
    <property type="match status" value="1"/>
</dbReference>
<dbReference type="Pfam" id="PF08124">
    <property type="entry name" value="Lyase_8_N"/>
    <property type="match status" value="1"/>
</dbReference>
<dbReference type="GO" id="GO:0030246">
    <property type="term" value="F:carbohydrate binding"/>
    <property type="evidence" value="ECO:0007669"/>
    <property type="project" value="InterPro"/>
</dbReference>
<evidence type="ECO:0000313" key="13">
    <source>
        <dbReference type="Proteomes" id="UP000061809"/>
    </source>
</evidence>
<proteinExistence type="inferred from homology"/>
<dbReference type="InterPro" id="IPR011071">
    <property type="entry name" value="Lyase_8-like_C"/>
</dbReference>
<dbReference type="InterPro" id="IPR008929">
    <property type="entry name" value="Chondroitin_lyas"/>
</dbReference>
<feature type="domain" description="Polysaccharide lyase family 8 C-terminal" evidence="10">
    <location>
        <begin position="627"/>
        <end position="693"/>
    </location>
</feature>
<comment type="similarity">
    <text evidence="2">Belongs to the polysaccharide lyase 8 family.</text>
</comment>
<evidence type="ECO:0000256" key="8">
    <source>
        <dbReference type="SAM" id="SignalP"/>
    </source>
</evidence>
<dbReference type="CDD" id="cd01083">
    <property type="entry name" value="GAG_Lyase"/>
    <property type="match status" value="1"/>
</dbReference>
<dbReference type="RefSeq" id="WP_029428376.1">
    <property type="nucleotide sequence ID" value="NZ_CP012801.1"/>
</dbReference>